<accession>A0ABQ9NI54</accession>
<organism evidence="2 3">
    <name type="scientific">Coniosporium apollinis</name>
    <dbReference type="NCBI Taxonomy" id="61459"/>
    <lineage>
        <taxon>Eukaryota</taxon>
        <taxon>Fungi</taxon>
        <taxon>Dikarya</taxon>
        <taxon>Ascomycota</taxon>
        <taxon>Pezizomycotina</taxon>
        <taxon>Dothideomycetes</taxon>
        <taxon>Dothideomycetes incertae sedis</taxon>
        <taxon>Coniosporium</taxon>
    </lineage>
</organism>
<feature type="compositionally biased region" description="Polar residues" evidence="1">
    <location>
        <begin position="1"/>
        <end position="19"/>
    </location>
</feature>
<feature type="region of interest" description="Disordered" evidence="1">
    <location>
        <begin position="320"/>
        <end position="362"/>
    </location>
</feature>
<reference evidence="2" key="1">
    <citation type="submission" date="2022-10" db="EMBL/GenBank/DDBJ databases">
        <title>Culturing micro-colonial fungi from biological soil crusts in the Mojave desert and describing Neophaeococcomyces mojavensis, and introducing the new genera and species Taxawa tesnikishii.</title>
        <authorList>
            <person name="Kurbessoian T."/>
            <person name="Stajich J.E."/>
        </authorList>
    </citation>
    <scope>NUCLEOTIDE SEQUENCE</scope>
    <source>
        <strain evidence="2">TK_1</strain>
    </source>
</reference>
<keyword evidence="3" id="KW-1185">Reference proteome</keyword>
<evidence type="ECO:0000313" key="3">
    <source>
        <dbReference type="Proteomes" id="UP001172684"/>
    </source>
</evidence>
<dbReference type="Proteomes" id="UP001172684">
    <property type="component" value="Unassembled WGS sequence"/>
</dbReference>
<comment type="caution">
    <text evidence="2">The sequence shown here is derived from an EMBL/GenBank/DDBJ whole genome shotgun (WGS) entry which is preliminary data.</text>
</comment>
<evidence type="ECO:0000313" key="2">
    <source>
        <dbReference type="EMBL" id="KAJ9656101.1"/>
    </source>
</evidence>
<feature type="compositionally biased region" description="Polar residues" evidence="1">
    <location>
        <begin position="325"/>
        <end position="342"/>
    </location>
</feature>
<proteinExistence type="predicted"/>
<protein>
    <submittedName>
        <fullName evidence="2">Uncharacterized protein</fullName>
    </submittedName>
</protein>
<feature type="region of interest" description="Disordered" evidence="1">
    <location>
        <begin position="87"/>
        <end position="106"/>
    </location>
</feature>
<gene>
    <name evidence="2" type="ORF">H2201_008638</name>
</gene>
<dbReference type="EMBL" id="JAPDRL010000137">
    <property type="protein sequence ID" value="KAJ9656101.1"/>
    <property type="molecule type" value="Genomic_DNA"/>
</dbReference>
<sequence length="589" mass="65629">MNSDWQAPTSIFSATANSASHRDPAGLTATTQQTPAATGSQATEQAVAPGTQEGFYATTADVDMDRTEEEEGDIIPDDQMLNEAGVRVPRDEPLPPDSDDEDSPEAERIQAELAAAGVSGLMESLASSAVTVPPPITEIYREAYNIVRLWFVTELDEQQKLELVMINRKIRDWNTKNRIDRQLSSDYFPVRQLYPQVRLLKDAVDQFGTLPASLPEREEAVAKITTASYALLQQLRVKVQLNEDIRRVNQKYGIPQGDHTLPAEALLAEAAGLQSVTEAVQVTRRLLLIEDVTHQIDSGEPPSEAELQQVSLFVQDNDAMVGDANTPSSNSEAQSTTGAVSLSTAPSTPPSSDPPTQPTDGLDLSVFERISNRRELPTGNNLLTDFGKVTHTRKAGKDKYRVFVNASTDKRPFFHVLSGSEFPSDVAKEWYHATHSDTDDHDYLPRNRRKFVARVMYIVEVLGSGNESRQPITYYWTEFKPDPAHPEYPDEEWVIRSNLIIMVGKKQEEKWRAQLQGEREEISEIYETVKSKQLHPETGRKLTPQDLKNMPWLDKDALPIYNSSSVALSQPVKVGGWTAKKAGLKQKAY</sequence>
<feature type="compositionally biased region" description="Low complexity" evidence="1">
    <location>
        <begin position="25"/>
        <end position="43"/>
    </location>
</feature>
<feature type="region of interest" description="Disordered" evidence="1">
    <location>
        <begin position="1"/>
        <end position="55"/>
    </location>
</feature>
<feature type="compositionally biased region" description="Pro residues" evidence="1">
    <location>
        <begin position="347"/>
        <end position="357"/>
    </location>
</feature>
<name>A0ABQ9NI54_9PEZI</name>
<evidence type="ECO:0000256" key="1">
    <source>
        <dbReference type="SAM" id="MobiDB-lite"/>
    </source>
</evidence>